<dbReference type="Pfam" id="PF03078">
    <property type="entry name" value="ATHILA"/>
    <property type="match status" value="1"/>
</dbReference>
<evidence type="ECO:0000313" key="3">
    <source>
        <dbReference type="EMBL" id="KAK4413210.1"/>
    </source>
</evidence>
<evidence type="ECO:0000259" key="2">
    <source>
        <dbReference type="Pfam" id="PF03078"/>
    </source>
</evidence>
<organism evidence="3 4">
    <name type="scientific">Sesamum alatum</name>
    <dbReference type="NCBI Taxonomy" id="300844"/>
    <lineage>
        <taxon>Eukaryota</taxon>
        <taxon>Viridiplantae</taxon>
        <taxon>Streptophyta</taxon>
        <taxon>Embryophyta</taxon>
        <taxon>Tracheophyta</taxon>
        <taxon>Spermatophyta</taxon>
        <taxon>Magnoliopsida</taxon>
        <taxon>eudicotyledons</taxon>
        <taxon>Gunneridae</taxon>
        <taxon>Pentapetalae</taxon>
        <taxon>asterids</taxon>
        <taxon>lamiids</taxon>
        <taxon>Lamiales</taxon>
        <taxon>Pedaliaceae</taxon>
        <taxon>Sesamum</taxon>
    </lineage>
</organism>
<dbReference type="EMBL" id="JACGWO010000012">
    <property type="protein sequence ID" value="KAK4413210.1"/>
    <property type="molecule type" value="Genomic_DNA"/>
</dbReference>
<feature type="region of interest" description="Disordered" evidence="1">
    <location>
        <begin position="236"/>
        <end position="284"/>
    </location>
</feature>
<evidence type="ECO:0000313" key="4">
    <source>
        <dbReference type="Proteomes" id="UP001293254"/>
    </source>
</evidence>
<reference evidence="3" key="1">
    <citation type="submission" date="2020-06" db="EMBL/GenBank/DDBJ databases">
        <authorList>
            <person name="Li T."/>
            <person name="Hu X."/>
            <person name="Zhang T."/>
            <person name="Song X."/>
            <person name="Zhang H."/>
            <person name="Dai N."/>
            <person name="Sheng W."/>
            <person name="Hou X."/>
            <person name="Wei L."/>
        </authorList>
    </citation>
    <scope>NUCLEOTIDE SEQUENCE</scope>
    <source>
        <strain evidence="3">3651</strain>
        <tissue evidence="3">Leaf</tissue>
    </source>
</reference>
<sequence>MDITDRNRYYEGLRSHTITNTCYIGNEVLDVLGISDDVEYLFARLGWHVFMFTRWPMYPRLVREFLSSLRVEGILSGPHVDMGRITCRFRHIGYCVTLVEFNAIFDTGSFFICQFSKIANSESDAIVLGGFVTPIALRVNLFLRGYEEAQCRNRVDLATCQAMKMITRMGDQYHLLMPDPLPSIPLPTPHVSPSKFGKIGGCKHRPTMPSPTTILVHRHLSLLMQPGHPVDLGPMPQPLTPCKGSSISSNNSSTGKRSSVIGKHSSKTPSTTWPTSSNACTIAS</sequence>
<accession>A0AAE2C912</accession>
<name>A0AAE2C912_9LAMI</name>
<dbReference type="AlphaFoldDB" id="A0AAE2C912"/>
<protein>
    <recommendedName>
        <fullName evidence="2">Arabidopsis retrotransposon Orf1 C-terminal domain-containing protein</fullName>
    </recommendedName>
</protein>
<dbReference type="Proteomes" id="UP001293254">
    <property type="component" value="Unassembled WGS sequence"/>
</dbReference>
<dbReference type="InterPro" id="IPR004312">
    <property type="entry name" value="ATHILA_Orf1_C"/>
</dbReference>
<feature type="compositionally biased region" description="Low complexity" evidence="1">
    <location>
        <begin position="267"/>
        <end position="277"/>
    </location>
</feature>
<feature type="domain" description="Arabidopsis retrotransposon Orf1 C-terminal" evidence="2">
    <location>
        <begin position="6"/>
        <end position="72"/>
    </location>
</feature>
<comment type="caution">
    <text evidence="3">The sequence shown here is derived from an EMBL/GenBank/DDBJ whole genome shotgun (WGS) entry which is preliminary data.</text>
</comment>
<keyword evidence="4" id="KW-1185">Reference proteome</keyword>
<gene>
    <name evidence="3" type="ORF">Salat_2733500</name>
</gene>
<proteinExistence type="predicted"/>
<feature type="compositionally biased region" description="Low complexity" evidence="1">
    <location>
        <begin position="243"/>
        <end position="259"/>
    </location>
</feature>
<reference evidence="3" key="2">
    <citation type="journal article" date="2024" name="Plant">
        <title>Genomic evolution and insights into agronomic trait innovations of Sesamum species.</title>
        <authorList>
            <person name="Miao H."/>
            <person name="Wang L."/>
            <person name="Qu L."/>
            <person name="Liu H."/>
            <person name="Sun Y."/>
            <person name="Le M."/>
            <person name="Wang Q."/>
            <person name="Wei S."/>
            <person name="Zheng Y."/>
            <person name="Lin W."/>
            <person name="Duan Y."/>
            <person name="Cao H."/>
            <person name="Xiong S."/>
            <person name="Wang X."/>
            <person name="Wei L."/>
            <person name="Li C."/>
            <person name="Ma Q."/>
            <person name="Ju M."/>
            <person name="Zhao R."/>
            <person name="Li G."/>
            <person name="Mu C."/>
            <person name="Tian Q."/>
            <person name="Mei H."/>
            <person name="Zhang T."/>
            <person name="Gao T."/>
            <person name="Zhang H."/>
        </authorList>
    </citation>
    <scope>NUCLEOTIDE SEQUENCE</scope>
    <source>
        <strain evidence="3">3651</strain>
    </source>
</reference>
<evidence type="ECO:0000256" key="1">
    <source>
        <dbReference type="SAM" id="MobiDB-lite"/>
    </source>
</evidence>